<evidence type="ECO:0000256" key="1">
    <source>
        <dbReference type="PIRSR" id="PIRSR605502-1"/>
    </source>
</evidence>
<name>A0A1C6J3I3_9FIRM</name>
<feature type="binding site" evidence="1">
    <location>
        <position position="298"/>
    </location>
    <ligand>
        <name>Mg(2+)</name>
        <dbReference type="ChEBI" id="CHEBI:18420"/>
        <label>1</label>
    </ligand>
</feature>
<evidence type="ECO:0000313" key="2">
    <source>
        <dbReference type="EMBL" id="SCJ76622.1"/>
    </source>
</evidence>
<dbReference type="GO" id="GO:0016787">
    <property type="term" value="F:hydrolase activity"/>
    <property type="evidence" value="ECO:0007669"/>
    <property type="project" value="UniProtKB-KW"/>
</dbReference>
<sequence length="351" mass="36460">MDRANRYYAALSWGAYGDALGMICEGKSSAVLYRQNSGPVTALSAIPADSVNAGSPRGSLSDFFTLLTAMLQQMAADGSWGVEQAKAGALRWSKNVRYATQREPITQRGIKLLSGQQLPLTKQDRVACFNRSATSGGCAAGLAVALCHPGDSRLVDDIITAAQSTHPNLLSVTGAAAVGSALSAALATGSRLAAIQHGLAAAQNGYRQALGRLGQTVGCERLRPTAGPSLYRRIQLAVQLGNDCRGDLDRAVQQLGDYIGATQQVVDAVPAVFGCLCAATSARQAVQIAANLGDDSPTIAAITGLLAGAVWPQALPDTDSLTCIERENALDLLPLAEQLAHLAPLGPKEEI</sequence>
<protein>
    <submittedName>
        <fullName evidence="2">ADP-ribosylglycohydrolase</fullName>
    </submittedName>
</protein>
<dbReference type="Gene3D" id="1.10.4080.10">
    <property type="entry name" value="ADP-ribosylation/Crystallin J1"/>
    <property type="match status" value="1"/>
</dbReference>
<accession>A0A1C6J3I3</accession>
<gene>
    <name evidence="2" type="ORF">SAMEA3545359_01888</name>
</gene>
<proteinExistence type="predicted"/>
<reference evidence="2" key="1">
    <citation type="submission" date="2015-09" db="EMBL/GenBank/DDBJ databases">
        <authorList>
            <consortium name="Pathogen Informatics"/>
        </authorList>
    </citation>
    <scope>NUCLEOTIDE SEQUENCE</scope>
    <source>
        <strain evidence="2">2789STDY5834896</strain>
    </source>
</reference>
<dbReference type="Pfam" id="PF03747">
    <property type="entry name" value="ADP_ribosyl_GH"/>
    <property type="match status" value="1"/>
</dbReference>
<feature type="binding site" evidence="1">
    <location>
        <position position="61"/>
    </location>
    <ligand>
        <name>Mg(2+)</name>
        <dbReference type="ChEBI" id="CHEBI:18420"/>
        <label>1</label>
    </ligand>
</feature>
<feature type="binding site" evidence="1">
    <location>
        <position position="62"/>
    </location>
    <ligand>
        <name>Mg(2+)</name>
        <dbReference type="ChEBI" id="CHEBI:18420"/>
        <label>1</label>
    </ligand>
</feature>
<dbReference type="InterPro" id="IPR005502">
    <property type="entry name" value="Ribosyl_crysJ1"/>
</dbReference>
<feature type="binding site" evidence="1">
    <location>
        <position position="295"/>
    </location>
    <ligand>
        <name>Mg(2+)</name>
        <dbReference type="ChEBI" id="CHEBI:18420"/>
        <label>1</label>
    </ligand>
</feature>
<keyword evidence="1" id="KW-0479">Metal-binding</keyword>
<dbReference type="SUPFAM" id="SSF101478">
    <property type="entry name" value="ADP-ribosylglycohydrolase"/>
    <property type="match status" value="1"/>
</dbReference>
<dbReference type="GO" id="GO:0046872">
    <property type="term" value="F:metal ion binding"/>
    <property type="evidence" value="ECO:0007669"/>
    <property type="project" value="UniProtKB-KW"/>
</dbReference>
<dbReference type="AlphaFoldDB" id="A0A1C6J3I3"/>
<keyword evidence="1" id="KW-0460">Magnesium</keyword>
<dbReference type="InterPro" id="IPR036705">
    <property type="entry name" value="Ribosyl_crysJ1_sf"/>
</dbReference>
<organism evidence="2">
    <name type="scientific">uncultured Anaerotruncus sp</name>
    <dbReference type="NCBI Taxonomy" id="905011"/>
    <lineage>
        <taxon>Bacteria</taxon>
        <taxon>Bacillati</taxon>
        <taxon>Bacillota</taxon>
        <taxon>Clostridia</taxon>
        <taxon>Eubacteriales</taxon>
        <taxon>Oscillospiraceae</taxon>
        <taxon>Anaerotruncus</taxon>
        <taxon>environmental samples</taxon>
    </lineage>
</organism>
<dbReference type="EMBL" id="FMHG01000001">
    <property type="protein sequence ID" value="SCJ76622.1"/>
    <property type="molecule type" value="Genomic_DNA"/>
</dbReference>
<comment type="cofactor">
    <cofactor evidence="1">
        <name>Mg(2+)</name>
        <dbReference type="ChEBI" id="CHEBI:18420"/>
    </cofactor>
    <text evidence="1">Binds 2 magnesium ions per subunit.</text>
</comment>
<keyword evidence="2" id="KW-0378">Hydrolase</keyword>